<dbReference type="EMBL" id="JASMQC010000017">
    <property type="protein sequence ID" value="KAK1938960.1"/>
    <property type="molecule type" value="Genomic_DNA"/>
</dbReference>
<reference evidence="1" key="1">
    <citation type="submission" date="2023-08" db="EMBL/GenBank/DDBJ databases">
        <title>Reference Genome Resource for the Citrus Pathogen Phytophthora citrophthora.</title>
        <authorList>
            <person name="Moller H."/>
            <person name="Coetzee B."/>
            <person name="Rose L.J."/>
            <person name="Van Niekerk J.M."/>
        </authorList>
    </citation>
    <scope>NUCLEOTIDE SEQUENCE</scope>
    <source>
        <strain evidence="1">STE-U-9442</strain>
    </source>
</reference>
<keyword evidence="2" id="KW-1185">Reference proteome</keyword>
<gene>
    <name evidence="1" type="ORF">P3T76_009035</name>
</gene>
<dbReference type="Proteomes" id="UP001259832">
    <property type="component" value="Unassembled WGS sequence"/>
</dbReference>
<evidence type="ECO:0000313" key="1">
    <source>
        <dbReference type="EMBL" id="KAK1938960.1"/>
    </source>
</evidence>
<organism evidence="1 2">
    <name type="scientific">Phytophthora citrophthora</name>
    <dbReference type="NCBI Taxonomy" id="4793"/>
    <lineage>
        <taxon>Eukaryota</taxon>
        <taxon>Sar</taxon>
        <taxon>Stramenopiles</taxon>
        <taxon>Oomycota</taxon>
        <taxon>Peronosporomycetes</taxon>
        <taxon>Peronosporales</taxon>
        <taxon>Peronosporaceae</taxon>
        <taxon>Phytophthora</taxon>
    </lineage>
</organism>
<accession>A0AAD9LJM9</accession>
<comment type="caution">
    <text evidence="1">The sequence shown here is derived from an EMBL/GenBank/DDBJ whole genome shotgun (WGS) entry which is preliminary data.</text>
</comment>
<proteinExistence type="predicted"/>
<evidence type="ECO:0000313" key="2">
    <source>
        <dbReference type="Proteomes" id="UP001259832"/>
    </source>
</evidence>
<dbReference type="AlphaFoldDB" id="A0AAD9LJM9"/>
<sequence length="95" mass="10480">MINRSYAYKLPGVDFGVNTLKSTANYSYCMTVELPMTLLSLDQILNIGDFAGILQDSQVRRHYSVLEESTMESGVPIGAKEALSTKTSWQSPKAT</sequence>
<protein>
    <submittedName>
        <fullName evidence="1">Uncharacterized protein</fullName>
    </submittedName>
</protein>
<name>A0AAD9LJM9_9STRA</name>